<evidence type="ECO:0000256" key="7">
    <source>
        <dbReference type="ARBA" id="ARBA00023157"/>
    </source>
</evidence>
<evidence type="ECO:0000256" key="6">
    <source>
        <dbReference type="ARBA" id="ARBA00023136"/>
    </source>
</evidence>
<evidence type="ECO:0000256" key="5">
    <source>
        <dbReference type="ARBA" id="ARBA00022989"/>
    </source>
</evidence>
<organism evidence="13 14">
    <name type="scientific">Coregonus suidteri</name>
    <dbReference type="NCBI Taxonomy" id="861788"/>
    <lineage>
        <taxon>Eukaryota</taxon>
        <taxon>Metazoa</taxon>
        <taxon>Chordata</taxon>
        <taxon>Craniata</taxon>
        <taxon>Vertebrata</taxon>
        <taxon>Euteleostomi</taxon>
        <taxon>Actinopterygii</taxon>
        <taxon>Neopterygii</taxon>
        <taxon>Teleostei</taxon>
        <taxon>Protacanthopterygii</taxon>
        <taxon>Salmoniformes</taxon>
        <taxon>Salmonidae</taxon>
        <taxon>Coregoninae</taxon>
        <taxon>Coregonus</taxon>
    </lineage>
</organism>
<keyword evidence="3 11" id="KW-0732">Signal</keyword>
<dbReference type="InterPro" id="IPR003598">
    <property type="entry name" value="Ig_sub2"/>
</dbReference>
<dbReference type="GO" id="GO:0016020">
    <property type="term" value="C:membrane"/>
    <property type="evidence" value="ECO:0007669"/>
    <property type="project" value="UniProtKB-SubCell"/>
</dbReference>
<feature type="transmembrane region" description="Helical" evidence="10">
    <location>
        <begin position="963"/>
        <end position="986"/>
    </location>
</feature>
<dbReference type="Proteomes" id="UP001356427">
    <property type="component" value="Unassembled WGS sequence"/>
</dbReference>
<feature type="domain" description="Ig-like" evidence="12">
    <location>
        <begin position="551"/>
        <end position="654"/>
    </location>
</feature>
<dbReference type="AlphaFoldDB" id="A0AAN8LR22"/>
<dbReference type="CDD" id="cd00099">
    <property type="entry name" value="IgV"/>
    <property type="match status" value="2"/>
</dbReference>
<dbReference type="SUPFAM" id="SSF48726">
    <property type="entry name" value="Immunoglobulin"/>
    <property type="match status" value="7"/>
</dbReference>
<dbReference type="InterPro" id="IPR007110">
    <property type="entry name" value="Ig-like_dom"/>
</dbReference>
<dbReference type="FunFam" id="2.60.40.10:FF:000491">
    <property type="entry name" value="Immunoglobulin superfamily, member 3"/>
    <property type="match status" value="1"/>
</dbReference>
<feature type="signal peptide" evidence="11">
    <location>
        <begin position="1"/>
        <end position="26"/>
    </location>
</feature>
<evidence type="ECO:0000256" key="10">
    <source>
        <dbReference type="SAM" id="Phobius"/>
    </source>
</evidence>
<reference evidence="13 14" key="1">
    <citation type="submission" date="2021-04" db="EMBL/GenBank/DDBJ databases">
        <authorList>
            <person name="De Guttry C."/>
            <person name="Zahm M."/>
            <person name="Klopp C."/>
            <person name="Cabau C."/>
            <person name="Louis A."/>
            <person name="Berthelot C."/>
            <person name="Parey E."/>
            <person name="Roest Crollius H."/>
            <person name="Montfort J."/>
            <person name="Robinson-Rechavi M."/>
            <person name="Bucao C."/>
            <person name="Bouchez O."/>
            <person name="Gislard M."/>
            <person name="Lluch J."/>
            <person name="Milhes M."/>
            <person name="Lampietro C."/>
            <person name="Lopez Roques C."/>
            <person name="Donnadieu C."/>
            <person name="Braasch I."/>
            <person name="Desvignes T."/>
            <person name="Postlethwait J."/>
            <person name="Bobe J."/>
            <person name="Wedekind C."/>
            <person name="Guiguen Y."/>
        </authorList>
    </citation>
    <scope>NUCLEOTIDE SEQUENCE [LARGE SCALE GENOMIC DNA]</scope>
    <source>
        <strain evidence="13">Cs_M1</strain>
        <tissue evidence="13">Blood</tissue>
    </source>
</reference>
<dbReference type="InterPro" id="IPR013106">
    <property type="entry name" value="Ig_V-set"/>
</dbReference>
<dbReference type="PROSITE" id="PS50835">
    <property type="entry name" value="IG_LIKE"/>
    <property type="match status" value="6"/>
</dbReference>
<keyword evidence="2 10" id="KW-0812">Transmembrane</keyword>
<dbReference type="SMART" id="SM00409">
    <property type="entry name" value="IG"/>
    <property type="match status" value="7"/>
</dbReference>
<dbReference type="SMART" id="SM00408">
    <property type="entry name" value="IGc2"/>
    <property type="match status" value="4"/>
</dbReference>
<evidence type="ECO:0000256" key="4">
    <source>
        <dbReference type="ARBA" id="ARBA00022737"/>
    </source>
</evidence>
<evidence type="ECO:0000256" key="1">
    <source>
        <dbReference type="ARBA" id="ARBA00004479"/>
    </source>
</evidence>
<feature type="domain" description="Ig-like" evidence="12">
    <location>
        <begin position="677"/>
        <end position="796"/>
    </location>
</feature>
<accession>A0AAN8LR22</accession>
<proteinExistence type="predicted"/>
<feature type="domain" description="Ig-like" evidence="12">
    <location>
        <begin position="152"/>
        <end position="259"/>
    </location>
</feature>
<dbReference type="EMBL" id="JAGTTL010000012">
    <property type="protein sequence ID" value="KAK6315143.1"/>
    <property type="molecule type" value="Genomic_DNA"/>
</dbReference>
<evidence type="ECO:0000313" key="13">
    <source>
        <dbReference type="EMBL" id="KAK6315143.1"/>
    </source>
</evidence>
<comment type="subcellular location">
    <subcellularLocation>
        <location evidence="1">Membrane</location>
        <topology evidence="1">Single-pass type I membrane protein</topology>
    </subcellularLocation>
</comment>
<evidence type="ECO:0000313" key="14">
    <source>
        <dbReference type="Proteomes" id="UP001356427"/>
    </source>
</evidence>
<dbReference type="SMART" id="SM00406">
    <property type="entry name" value="IGv"/>
    <property type="match status" value="5"/>
</dbReference>
<sequence length="1014" mass="111728">MGCVKQYLWRTSLLFFLSGLIQWGGAKVLVEVQSGPLYRVTGYPFSMSCNVSGFSNPAAQQDFRFSIYKPNRPTLEIQIISTDDNNYAMAVYGGRVRGGGITLERLSATSVLFHVKSLEEGDEGEYECHTPNSEAVYHGTYNAKATLKVIEDTLTTSSTGPASFTLSEGDALTLQCLASSNTFQHTHLSVTWYLHGDGEASPRPIISLDRDLTVSLGQGFEGRYQAGLIGLDKLEQATYRLKMARIELSDTGRIYCQAQEWIQDPDRSWYPIAHKDAQATTLEVKAIEGAPDQGSGSMVVRMTIYKAQLQEGEELAMQCIVDAQGIAGRFFSVAWVKDNQELAQIGPTGVLSVGPEYGGRESGGELRAVRTGEKTHLLTLQPVRTQDQGAYHCRAWPQERDGNGVFTQGPRQESTTEPITITATESGLAVTMENQKVSVDEGDELQLACSVSGVKGQLSVTWQYRSGATGPFSDVISLSQVGVLEPGTELGQRNVRTLRPTADTFTLELSEVTPSDAGAYQCTVSEWTTETNGNTKKTSSQSQDCIVEVRPVESLLRVDLKSRGIEVTEGGEVELVCWVRGPSLPVTVTWSLHHEGGSAPDNILTLSHTGDITWHGDQSNYQLRVTTSKGEVHHILRIIRASRREAGRYQCVISAFLQGRHRKPQNSNLLAVLVQTPESVLTLSSSPSPLDRSINTVIQMECSVVKATSISSHFAVTWLVQKKGVGNQTVLSSDRDAVITLGAGLGTEQRISMRRRERWSFELTIRQAHSWDRGTYYCVVEEWLQDPHSLWYKLLSSSAAMELRLQETGSDLSVNKTDLEMEVREGKGVELTCTLTSGDPASLYALTWFYMRRGSSSSHRVPLVILGHDGILKYPDYNQGLQDQKGRLIFSRTTHGTFLLGLQGARQEDSGVYQCHVDQYKYSHDGNWEFSASDQSGTTNLTVRRPIELESELLSEPGCATGLVLHIFIPLVCILAIVIMMLSIKLKGRGSGGNKKQANSLWAEENPLKPRPEE</sequence>
<evidence type="ECO:0000256" key="3">
    <source>
        <dbReference type="ARBA" id="ARBA00022729"/>
    </source>
</evidence>
<name>A0AAN8LR22_9TELE</name>
<dbReference type="InterPro" id="IPR051102">
    <property type="entry name" value="IgSF_V-set/TM_domain"/>
</dbReference>
<gene>
    <name evidence="13" type="ORF">J4Q44_G00146720</name>
</gene>
<feature type="domain" description="Ig-like" evidence="12">
    <location>
        <begin position="810"/>
        <end position="942"/>
    </location>
</feature>
<evidence type="ECO:0000256" key="8">
    <source>
        <dbReference type="ARBA" id="ARBA00023319"/>
    </source>
</evidence>
<keyword evidence="6 10" id="KW-0472">Membrane</keyword>
<evidence type="ECO:0000256" key="11">
    <source>
        <dbReference type="SAM" id="SignalP"/>
    </source>
</evidence>
<evidence type="ECO:0000259" key="12">
    <source>
        <dbReference type="PROSITE" id="PS50835"/>
    </source>
</evidence>
<dbReference type="FunFam" id="2.60.40.10:FF:000191">
    <property type="entry name" value="Immunoglobulin superfamily member 3"/>
    <property type="match status" value="1"/>
</dbReference>
<comment type="caution">
    <text evidence="13">The sequence shown here is derived from an EMBL/GenBank/DDBJ whole genome shotgun (WGS) entry which is preliminary data.</text>
</comment>
<keyword evidence="4" id="KW-0677">Repeat</keyword>
<dbReference type="PANTHER" id="PTHR12207">
    <property type="entry name" value="V-SET AND TRANSMEMBRANE DOMAIN-CONTAINING PROTEIN"/>
    <property type="match status" value="1"/>
</dbReference>
<feature type="region of interest" description="Disordered" evidence="9">
    <location>
        <begin position="989"/>
        <end position="1014"/>
    </location>
</feature>
<dbReference type="InterPro" id="IPR003599">
    <property type="entry name" value="Ig_sub"/>
</dbReference>
<protein>
    <recommendedName>
        <fullName evidence="12">Ig-like domain-containing protein</fullName>
    </recommendedName>
</protein>
<dbReference type="InterPro" id="IPR036179">
    <property type="entry name" value="Ig-like_dom_sf"/>
</dbReference>
<dbReference type="Pfam" id="PF07686">
    <property type="entry name" value="V-set"/>
    <property type="match status" value="3"/>
</dbReference>
<keyword evidence="7" id="KW-1015">Disulfide bond</keyword>
<keyword evidence="14" id="KW-1185">Reference proteome</keyword>
<dbReference type="Gene3D" id="2.60.40.10">
    <property type="entry name" value="Immunoglobulins"/>
    <property type="match status" value="7"/>
</dbReference>
<dbReference type="InterPro" id="IPR013783">
    <property type="entry name" value="Ig-like_fold"/>
</dbReference>
<feature type="domain" description="Ig-like" evidence="12">
    <location>
        <begin position="418"/>
        <end position="540"/>
    </location>
</feature>
<keyword evidence="5 10" id="KW-1133">Transmembrane helix</keyword>
<evidence type="ECO:0000256" key="9">
    <source>
        <dbReference type="SAM" id="MobiDB-lite"/>
    </source>
</evidence>
<dbReference type="PANTHER" id="PTHR12207:SF25">
    <property type="entry name" value="IMMUNOGLOBULIN SUPERFAMILY MEMBER 2"/>
    <property type="match status" value="1"/>
</dbReference>
<feature type="chain" id="PRO_5043002655" description="Ig-like domain-containing protein" evidence="11">
    <location>
        <begin position="27"/>
        <end position="1014"/>
    </location>
</feature>
<feature type="domain" description="Ig-like" evidence="12">
    <location>
        <begin position="291"/>
        <end position="395"/>
    </location>
</feature>
<keyword evidence="8" id="KW-0393">Immunoglobulin domain</keyword>
<evidence type="ECO:0000256" key="2">
    <source>
        <dbReference type="ARBA" id="ARBA00022692"/>
    </source>
</evidence>